<dbReference type="SUPFAM" id="SSF55874">
    <property type="entry name" value="ATPase domain of HSP90 chaperone/DNA topoisomerase II/histidine kinase"/>
    <property type="match status" value="1"/>
</dbReference>
<dbReference type="PRINTS" id="PR00344">
    <property type="entry name" value="BCTRLSENSOR"/>
</dbReference>
<dbReference type="Gene3D" id="6.10.340.10">
    <property type="match status" value="1"/>
</dbReference>
<evidence type="ECO:0000256" key="6">
    <source>
        <dbReference type="ARBA" id="ARBA00022679"/>
    </source>
</evidence>
<dbReference type="Pfam" id="PF02518">
    <property type="entry name" value="HATPase_c"/>
    <property type="match status" value="1"/>
</dbReference>
<dbReference type="InterPro" id="IPR004358">
    <property type="entry name" value="Sig_transdc_His_kin-like_C"/>
</dbReference>
<dbReference type="PROSITE" id="PS50885">
    <property type="entry name" value="HAMP"/>
    <property type="match status" value="1"/>
</dbReference>
<name>A0A369BQD0_9BACL</name>
<comment type="catalytic activity">
    <reaction evidence="1">
        <text>ATP + protein L-histidine = ADP + protein N-phospho-L-histidine.</text>
        <dbReference type="EC" id="2.7.13.3"/>
    </reaction>
</comment>
<comment type="caution">
    <text evidence="17">The sequence shown here is derived from an EMBL/GenBank/DDBJ whole genome shotgun (WGS) entry which is preliminary data.</text>
</comment>
<evidence type="ECO:0000313" key="17">
    <source>
        <dbReference type="EMBL" id="RCX23840.1"/>
    </source>
</evidence>
<evidence type="ECO:0000259" key="15">
    <source>
        <dbReference type="PROSITE" id="PS50109"/>
    </source>
</evidence>
<evidence type="ECO:0000256" key="8">
    <source>
        <dbReference type="ARBA" id="ARBA00022741"/>
    </source>
</evidence>
<dbReference type="InterPro" id="IPR003594">
    <property type="entry name" value="HATPase_dom"/>
</dbReference>
<dbReference type="Pfam" id="PF00672">
    <property type="entry name" value="HAMP"/>
    <property type="match status" value="1"/>
</dbReference>
<dbReference type="OrthoDB" id="9786919at2"/>
<dbReference type="AlphaFoldDB" id="A0A369BQD0"/>
<gene>
    <name evidence="17" type="ORF">DFP94_1011444</name>
</gene>
<keyword evidence="9 17" id="KW-0418">Kinase</keyword>
<dbReference type="CDD" id="cd06225">
    <property type="entry name" value="HAMP"/>
    <property type="match status" value="1"/>
</dbReference>
<keyword evidence="4" id="KW-1003">Cell membrane</keyword>
<feature type="domain" description="Histidine kinase" evidence="15">
    <location>
        <begin position="239"/>
        <end position="452"/>
    </location>
</feature>
<dbReference type="SUPFAM" id="SSF47384">
    <property type="entry name" value="Homodimeric domain of signal transducing histidine kinase"/>
    <property type="match status" value="1"/>
</dbReference>
<dbReference type="CDD" id="cd00075">
    <property type="entry name" value="HATPase"/>
    <property type="match status" value="1"/>
</dbReference>
<evidence type="ECO:0000256" key="5">
    <source>
        <dbReference type="ARBA" id="ARBA00022553"/>
    </source>
</evidence>
<feature type="transmembrane region" description="Helical" evidence="14">
    <location>
        <begin position="151"/>
        <end position="176"/>
    </location>
</feature>
<keyword evidence="6" id="KW-0808">Transferase</keyword>
<comment type="subcellular location">
    <subcellularLocation>
        <location evidence="2">Cell membrane</location>
        <topology evidence="2">Multi-pass membrane protein</topology>
    </subcellularLocation>
</comment>
<accession>A0A369BQD0</accession>
<evidence type="ECO:0000259" key="16">
    <source>
        <dbReference type="PROSITE" id="PS50885"/>
    </source>
</evidence>
<evidence type="ECO:0000256" key="4">
    <source>
        <dbReference type="ARBA" id="ARBA00022475"/>
    </source>
</evidence>
<reference evidence="17 18" key="1">
    <citation type="submission" date="2018-07" db="EMBL/GenBank/DDBJ databases">
        <title>Genomic Encyclopedia of Type Strains, Phase III (KMG-III): the genomes of soil and plant-associated and newly described type strains.</title>
        <authorList>
            <person name="Whitman W."/>
        </authorList>
    </citation>
    <scope>NUCLEOTIDE SEQUENCE [LARGE SCALE GENOMIC DNA]</scope>
    <source>
        <strain evidence="17 18">CECT 8333</strain>
    </source>
</reference>
<keyword evidence="12" id="KW-0902">Two-component regulatory system</keyword>
<evidence type="ECO:0000256" key="11">
    <source>
        <dbReference type="ARBA" id="ARBA00022989"/>
    </source>
</evidence>
<dbReference type="InterPro" id="IPR003660">
    <property type="entry name" value="HAMP_dom"/>
</dbReference>
<keyword evidence="10" id="KW-0067">ATP-binding</keyword>
<evidence type="ECO:0000256" key="7">
    <source>
        <dbReference type="ARBA" id="ARBA00022692"/>
    </source>
</evidence>
<dbReference type="Pfam" id="PF00512">
    <property type="entry name" value="HisKA"/>
    <property type="match status" value="1"/>
</dbReference>
<dbReference type="Gene3D" id="1.10.287.130">
    <property type="match status" value="1"/>
</dbReference>
<evidence type="ECO:0000256" key="10">
    <source>
        <dbReference type="ARBA" id="ARBA00022840"/>
    </source>
</evidence>
<feature type="transmembrane region" description="Helical" evidence="14">
    <location>
        <begin position="7"/>
        <end position="30"/>
    </location>
</feature>
<keyword evidence="13 14" id="KW-0472">Membrane</keyword>
<keyword evidence="8" id="KW-0547">Nucleotide-binding</keyword>
<dbReference type="PANTHER" id="PTHR45436:SF5">
    <property type="entry name" value="SENSOR HISTIDINE KINASE TRCS"/>
    <property type="match status" value="1"/>
</dbReference>
<evidence type="ECO:0000256" key="2">
    <source>
        <dbReference type="ARBA" id="ARBA00004651"/>
    </source>
</evidence>
<evidence type="ECO:0000256" key="13">
    <source>
        <dbReference type="ARBA" id="ARBA00023136"/>
    </source>
</evidence>
<keyword evidence="7 14" id="KW-0812">Transmembrane</keyword>
<dbReference type="SMART" id="SM00387">
    <property type="entry name" value="HATPase_c"/>
    <property type="match status" value="1"/>
</dbReference>
<evidence type="ECO:0000256" key="12">
    <source>
        <dbReference type="ARBA" id="ARBA00023012"/>
    </source>
</evidence>
<dbReference type="PROSITE" id="PS50109">
    <property type="entry name" value="HIS_KIN"/>
    <property type="match status" value="1"/>
</dbReference>
<dbReference type="FunFam" id="1.10.287.130:FF:000001">
    <property type="entry name" value="Two-component sensor histidine kinase"/>
    <property type="match status" value="1"/>
</dbReference>
<sequence length="455" mass="51371">MKLRSKIHFYTSVLFAVLLITVNLSVYILFARMSVGNEIKRVEAGAESIVKGVRQSAGLIPPDDLLRAYAPLDGMLRVVKEDGTSTPPVTTSTEQQLSKLEYAFEEERQTKRIEVGQTSYVWVSVPVIWTDGKVVNVQVMESINNTENSLYALRTVLVVVTFIALIPAVLSSRILAERMMKPITSMIGTMKEIMSSGRFKRLSQSGASKDELREMEETFNEMIGKLESNFERQERFVSDASHELKTPLTVIESYASLLERRGKERPDLFDEAVEAILSETVRMREMTEQLLMLARRPEGWSIKLESFDLARVAEESVRSFRNAYHREITFFAEGSFWQTTDASKLKQLLFILLDNARKYSEAVITVRVGGDEQAHWITVEDQGIGIPKDELDKVFDRFYRLDPARTRGSGEGGYGLGLALAKDIAEAIDVRIQLDSIVDQGTTASLIFRKKQNGE</sequence>
<evidence type="ECO:0000256" key="14">
    <source>
        <dbReference type="SAM" id="Phobius"/>
    </source>
</evidence>
<dbReference type="GO" id="GO:0005524">
    <property type="term" value="F:ATP binding"/>
    <property type="evidence" value="ECO:0007669"/>
    <property type="project" value="UniProtKB-KW"/>
</dbReference>
<dbReference type="InterPro" id="IPR036890">
    <property type="entry name" value="HATPase_C_sf"/>
</dbReference>
<dbReference type="InterPro" id="IPR005467">
    <property type="entry name" value="His_kinase_dom"/>
</dbReference>
<organism evidence="17 18">
    <name type="scientific">Fontibacillus phaseoli</name>
    <dbReference type="NCBI Taxonomy" id="1416533"/>
    <lineage>
        <taxon>Bacteria</taxon>
        <taxon>Bacillati</taxon>
        <taxon>Bacillota</taxon>
        <taxon>Bacilli</taxon>
        <taxon>Bacillales</taxon>
        <taxon>Paenibacillaceae</taxon>
        <taxon>Fontibacillus</taxon>
    </lineage>
</organism>
<dbReference type="PANTHER" id="PTHR45436">
    <property type="entry name" value="SENSOR HISTIDINE KINASE YKOH"/>
    <property type="match status" value="1"/>
</dbReference>
<dbReference type="SMART" id="SM00388">
    <property type="entry name" value="HisKA"/>
    <property type="match status" value="1"/>
</dbReference>
<dbReference type="GO" id="GO:0000155">
    <property type="term" value="F:phosphorelay sensor kinase activity"/>
    <property type="evidence" value="ECO:0007669"/>
    <property type="project" value="InterPro"/>
</dbReference>
<dbReference type="RefSeq" id="WP_114495673.1">
    <property type="nucleotide sequence ID" value="NZ_QPJW01000001.1"/>
</dbReference>
<evidence type="ECO:0000256" key="1">
    <source>
        <dbReference type="ARBA" id="ARBA00000085"/>
    </source>
</evidence>
<dbReference type="EMBL" id="QPJW01000001">
    <property type="protein sequence ID" value="RCX23840.1"/>
    <property type="molecule type" value="Genomic_DNA"/>
</dbReference>
<dbReference type="InterPro" id="IPR050428">
    <property type="entry name" value="TCS_sensor_his_kinase"/>
</dbReference>
<keyword evidence="11 14" id="KW-1133">Transmembrane helix</keyword>
<feature type="domain" description="HAMP" evidence="16">
    <location>
        <begin position="177"/>
        <end position="231"/>
    </location>
</feature>
<keyword evidence="5" id="KW-0597">Phosphoprotein</keyword>
<keyword evidence="18" id="KW-1185">Reference proteome</keyword>
<dbReference type="GO" id="GO:0005886">
    <property type="term" value="C:plasma membrane"/>
    <property type="evidence" value="ECO:0007669"/>
    <property type="project" value="UniProtKB-SubCell"/>
</dbReference>
<dbReference type="InterPro" id="IPR036097">
    <property type="entry name" value="HisK_dim/P_sf"/>
</dbReference>
<evidence type="ECO:0000313" key="18">
    <source>
        <dbReference type="Proteomes" id="UP000253090"/>
    </source>
</evidence>
<dbReference type="EC" id="2.7.13.3" evidence="3"/>
<evidence type="ECO:0000256" key="9">
    <source>
        <dbReference type="ARBA" id="ARBA00022777"/>
    </source>
</evidence>
<protein>
    <recommendedName>
        <fullName evidence="3">histidine kinase</fullName>
        <ecNumber evidence="3">2.7.13.3</ecNumber>
    </recommendedName>
</protein>
<dbReference type="SMART" id="SM00304">
    <property type="entry name" value="HAMP"/>
    <property type="match status" value="1"/>
</dbReference>
<dbReference type="CDD" id="cd00082">
    <property type="entry name" value="HisKA"/>
    <property type="match status" value="1"/>
</dbReference>
<dbReference type="Gene3D" id="3.30.565.10">
    <property type="entry name" value="Histidine kinase-like ATPase, C-terminal domain"/>
    <property type="match status" value="1"/>
</dbReference>
<evidence type="ECO:0000256" key="3">
    <source>
        <dbReference type="ARBA" id="ARBA00012438"/>
    </source>
</evidence>
<dbReference type="Proteomes" id="UP000253090">
    <property type="component" value="Unassembled WGS sequence"/>
</dbReference>
<proteinExistence type="predicted"/>
<dbReference type="InterPro" id="IPR003661">
    <property type="entry name" value="HisK_dim/P_dom"/>
</dbReference>